<sequence>MKALRNPPCRQQGLCRHPPWLTVQLQLQRLIVPNSCVRRRKSSPRSTVAEIPQSCNAGSCTWKGDGLKLDEAEKIMAMLRSLVRQGFCAGTADQAAVQKNRSQAFRGPARLQDPTATGQNLAKSADIFTAWFSLSWDSGNCSQQCHIPGAGWPRCGCKCAGRPEAYASKESCRQGCGRFQEHS</sequence>
<reference evidence="1 2" key="1">
    <citation type="submission" date="2024-02" db="EMBL/GenBank/DDBJ databases">
        <authorList>
            <person name="Chen Y."/>
            <person name="Shah S."/>
            <person name="Dougan E. K."/>
            <person name="Thang M."/>
            <person name="Chan C."/>
        </authorList>
    </citation>
    <scope>NUCLEOTIDE SEQUENCE [LARGE SCALE GENOMIC DNA]</scope>
</reference>
<evidence type="ECO:0000313" key="2">
    <source>
        <dbReference type="Proteomes" id="UP001642484"/>
    </source>
</evidence>
<dbReference type="Proteomes" id="UP001642484">
    <property type="component" value="Unassembled WGS sequence"/>
</dbReference>
<comment type="caution">
    <text evidence="1">The sequence shown here is derived from an EMBL/GenBank/DDBJ whole genome shotgun (WGS) entry which is preliminary data.</text>
</comment>
<organism evidence="1 2">
    <name type="scientific">Durusdinium trenchii</name>
    <dbReference type="NCBI Taxonomy" id="1381693"/>
    <lineage>
        <taxon>Eukaryota</taxon>
        <taxon>Sar</taxon>
        <taxon>Alveolata</taxon>
        <taxon>Dinophyceae</taxon>
        <taxon>Suessiales</taxon>
        <taxon>Symbiodiniaceae</taxon>
        <taxon>Durusdinium</taxon>
    </lineage>
</organism>
<proteinExistence type="predicted"/>
<dbReference type="EMBL" id="CAXAMN010023840">
    <property type="protein sequence ID" value="CAK9081435.1"/>
    <property type="molecule type" value="Genomic_DNA"/>
</dbReference>
<accession>A0ABP0PZJ6</accession>
<name>A0ABP0PZJ6_9DINO</name>
<gene>
    <name evidence="1" type="ORF">CCMP2556_LOCUS39846</name>
</gene>
<protein>
    <submittedName>
        <fullName evidence="1">Uncharacterized protein</fullName>
    </submittedName>
</protein>
<keyword evidence="2" id="KW-1185">Reference proteome</keyword>
<evidence type="ECO:0000313" key="1">
    <source>
        <dbReference type="EMBL" id="CAK9081435.1"/>
    </source>
</evidence>